<keyword evidence="2" id="KW-1185">Reference proteome</keyword>
<protein>
    <submittedName>
        <fullName evidence="1">Uncharacterized protein</fullName>
    </submittedName>
</protein>
<name>A0AAD8ZPD8_9TELE</name>
<sequence length="168" mass="18674">MLDKLEDFSENILEAEDGETSEFTSKMIVQWEQDMKVNWALMPSSQKKDTSRNYSFHIHSFGIHSLDPVMQCELGLTEKQQQQCTGCLEKDEVQLDSTGMFQWCSPVSLQDVTLGVSSLALTEAFALGSVFSVDLLNSLVAADKAGKDKDLQNKSLTHLLQKGVKALP</sequence>
<comment type="caution">
    <text evidence="1">The sequence shown here is derived from an EMBL/GenBank/DDBJ whole genome shotgun (WGS) entry which is preliminary data.</text>
</comment>
<evidence type="ECO:0000313" key="2">
    <source>
        <dbReference type="Proteomes" id="UP001239994"/>
    </source>
</evidence>
<evidence type="ECO:0000313" key="1">
    <source>
        <dbReference type="EMBL" id="KAK1802001.1"/>
    </source>
</evidence>
<dbReference type="AlphaFoldDB" id="A0AAD8ZPD8"/>
<reference evidence="1" key="1">
    <citation type="submission" date="2023-03" db="EMBL/GenBank/DDBJ databases">
        <title>Electrophorus voltai genome.</title>
        <authorList>
            <person name="Bian C."/>
        </authorList>
    </citation>
    <scope>NUCLEOTIDE SEQUENCE</scope>
    <source>
        <strain evidence="1">CB-2022</strain>
        <tissue evidence="1">Muscle</tissue>
    </source>
</reference>
<organism evidence="1 2">
    <name type="scientific">Electrophorus voltai</name>
    <dbReference type="NCBI Taxonomy" id="2609070"/>
    <lineage>
        <taxon>Eukaryota</taxon>
        <taxon>Metazoa</taxon>
        <taxon>Chordata</taxon>
        <taxon>Craniata</taxon>
        <taxon>Vertebrata</taxon>
        <taxon>Euteleostomi</taxon>
        <taxon>Actinopterygii</taxon>
        <taxon>Neopterygii</taxon>
        <taxon>Teleostei</taxon>
        <taxon>Ostariophysi</taxon>
        <taxon>Gymnotiformes</taxon>
        <taxon>Gymnotoidei</taxon>
        <taxon>Gymnotidae</taxon>
        <taxon>Electrophorus</taxon>
    </lineage>
</organism>
<dbReference type="Proteomes" id="UP001239994">
    <property type="component" value="Unassembled WGS sequence"/>
</dbReference>
<dbReference type="EMBL" id="JAROKS010000008">
    <property type="protein sequence ID" value="KAK1802001.1"/>
    <property type="molecule type" value="Genomic_DNA"/>
</dbReference>
<accession>A0AAD8ZPD8</accession>
<gene>
    <name evidence="1" type="ORF">P4O66_022241</name>
</gene>
<proteinExistence type="predicted"/>